<feature type="transmembrane region" description="Helical" evidence="1">
    <location>
        <begin position="35"/>
        <end position="56"/>
    </location>
</feature>
<name>A0A1Y0ETS7_9BURK</name>
<dbReference type="EMBL" id="CP021455">
    <property type="protein sequence ID" value="ARU06810.1"/>
    <property type="molecule type" value="Genomic_DNA"/>
</dbReference>
<sequence>MKRLALGLLVAAATLYVLAVVLQTTRPHATWSYLAAFAEAAMVGAVADWFAVVALFRHPLGLPIPHTAIIPENKDRIGENLANFLCQHFLSTEQVLGKLAQLDVPGKLARWLATPAHAERVSTQLTVVAQWALRALATPQVRDFVQQLAHKGLRRIAIAPLTGQVLSGMTHDGRHQQLLDAVMLQVATWLGKEGVQEHVTEVIAKELRTLRYVGLDQVAARMATGKLVHAVANTLRDMVDDPQHELRQRFDGFAQDFVQRLQHDPALHERVSQWRDALLTHPAVSGYVQQLWDEFLQWLAQDLAQPDSRLATQVASIVQAIGEHLKADAALRDWLQAELLRAAPALVDRHRDDIRRYIVARVHQWNAQELSQELEAHIGRDLQFIRINGTLVGGLIGVLIHALTQAALALAA</sequence>
<keyword evidence="1" id="KW-0472">Membrane</keyword>
<organism evidence="2 3">
    <name type="scientific">Comamonas serinivorans</name>
    <dbReference type="NCBI Taxonomy" id="1082851"/>
    <lineage>
        <taxon>Bacteria</taxon>
        <taxon>Pseudomonadati</taxon>
        <taxon>Pseudomonadota</taxon>
        <taxon>Betaproteobacteria</taxon>
        <taxon>Burkholderiales</taxon>
        <taxon>Comamonadaceae</taxon>
        <taxon>Comamonas</taxon>
    </lineage>
</organism>
<dbReference type="InterPro" id="IPR007383">
    <property type="entry name" value="DUF445"/>
</dbReference>
<reference evidence="2 3" key="1">
    <citation type="submission" date="2017-05" db="EMBL/GenBank/DDBJ databases">
        <authorList>
            <person name="Song R."/>
            <person name="Chenine A.L."/>
            <person name="Ruprecht R.M."/>
        </authorList>
    </citation>
    <scope>NUCLEOTIDE SEQUENCE [LARGE SCALE GENOMIC DNA]</scope>
    <source>
        <strain evidence="2 3">DSM 26136</strain>
    </source>
</reference>
<dbReference type="PANTHER" id="PTHR38442">
    <property type="entry name" value="INNER MEMBRANE PROTEIN-RELATED"/>
    <property type="match status" value="1"/>
</dbReference>
<keyword evidence="1" id="KW-0812">Transmembrane</keyword>
<dbReference type="AlphaFoldDB" id="A0A1Y0ETS7"/>
<dbReference type="OrthoDB" id="9769590at2"/>
<accession>A0A1Y0ETS7</accession>
<protein>
    <submittedName>
        <fullName evidence="2">DUF445 domain-containing protein</fullName>
    </submittedName>
</protein>
<evidence type="ECO:0000313" key="3">
    <source>
        <dbReference type="Proteomes" id="UP000196138"/>
    </source>
</evidence>
<dbReference type="Pfam" id="PF04286">
    <property type="entry name" value="DUF445"/>
    <property type="match status" value="1"/>
</dbReference>
<gene>
    <name evidence="2" type="ORF">CCO03_11595</name>
</gene>
<evidence type="ECO:0000256" key="1">
    <source>
        <dbReference type="SAM" id="Phobius"/>
    </source>
</evidence>
<dbReference type="KEGG" id="cser:CCO03_11595"/>
<dbReference type="PANTHER" id="PTHR38442:SF1">
    <property type="entry name" value="INNER MEMBRANE PROTEIN"/>
    <property type="match status" value="1"/>
</dbReference>
<keyword evidence="3" id="KW-1185">Reference proteome</keyword>
<evidence type="ECO:0000313" key="2">
    <source>
        <dbReference type="EMBL" id="ARU06810.1"/>
    </source>
</evidence>
<dbReference type="Proteomes" id="UP000196138">
    <property type="component" value="Chromosome"/>
</dbReference>
<proteinExistence type="predicted"/>
<dbReference type="GO" id="GO:0005886">
    <property type="term" value="C:plasma membrane"/>
    <property type="evidence" value="ECO:0007669"/>
    <property type="project" value="TreeGrafter"/>
</dbReference>
<keyword evidence="1" id="KW-1133">Transmembrane helix</keyword>